<feature type="transmembrane region" description="Helical" evidence="2">
    <location>
        <begin position="420"/>
        <end position="444"/>
    </location>
</feature>
<dbReference type="InterPro" id="IPR057507">
    <property type="entry name" value="Sha_B-like_N"/>
</dbReference>
<proteinExistence type="predicted"/>
<evidence type="ECO:0000313" key="5">
    <source>
        <dbReference type="EMBL" id="PFX17330.1"/>
    </source>
</evidence>
<gene>
    <name evidence="5" type="ORF">AWC38_SpisGene18361</name>
</gene>
<feature type="domain" description="Shavenoid isoform B-like N-terminal" evidence="4">
    <location>
        <begin position="33"/>
        <end position="97"/>
    </location>
</feature>
<feature type="compositionally biased region" description="Polar residues" evidence="1">
    <location>
        <begin position="540"/>
        <end position="549"/>
    </location>
</feature>
<feature type="compositionally biased region" description="Basic and acidic residues" evidence="1">
    <location>
        <begin position="405"/>
        <end position="414"/>
    </location>
</feature>
<feature type="region of interest" description="Disordered" evidence="1">
    <location>
        <begin position="690"/>
        <end position="764"/>
    </location>
</feature>
<name>A0A2B4RLF8_STYPI</name>
<evidence type="ECO:0000259" key="4">
    <source>
        <dbReference type="Pfam" id="PF23328"/>
    </source>
</evidence>
<feature type="compositionally biased region" description="Low complexity" evidence="1">
    <location>
        <begin position="365"/>
        <end position="379"/>
    </location>
</feature>
<feature type="region of interest" description="Disordered" evidence="1">
    <location>
        <begin position="304"/>
        <end position="336"/>
    </location>
</feature>
<feature type="region of interest" description="Disordered" evidence="1">
    <location>
        <begin position="365"/>
        <end position="414"/>
    </location>
</feature>
<dbReference type="Proteomes" id="UP000225706">
    <property type="component" value="Unassembled WGS sequence"/>
</dbReference>
<dbReference type="Pfam" id="PF23328">
    <property type="entry name" value="Sha_B_N"/>
    <property type="match status" value="1"/>
</dbReference>
<protein>
    <recommendedName>
        <fullName evidence="4">Shavenoid isoform B-like N-terminal domain-containing protein</fullName>
    </recommendedName>
</protein>
<feature type="chain" id="PRO_5012970711" description="Shavenoid isoform B-like N-terminal domain-containing protein" evidence="3">
    <location>
        <begin position="24"/>
        <end position="764"/>
    </location>
</feature>
<evidence type="ECO:0000313" key="6">
    <source>
        <dbReference type="Proteomes" id="UP000225706"/>
    </source>
</evidence>
<keyword evidence="6" id="KW-1185">Reference proteome</keyword>
<evidence type="ECO:0000256" key="2">
    <source>
        <dbReference type="SAM" id="Phobius"/>
    </source>
</evidence>
<reference evidence="6" key="1">
    <citation type="journal article" date="2017" name="bioRxiv">
        <title>Comparative analysis of the genomes of Stylophora pistillata and Acropora digitifera provides evidence for extensive differences between species of corals.</title>
        <authorList>
            <person name="Voolstra C.R."/>
            <person name="Li Y."/>
            <person name="Liew Y.J."/>
            <person name="Baumgarten S."/>
            <person name="Zoccola D."/>
            <person name="Flot J.-F."/>
            <person name="Tambutte S."/>
            <person name="Allemand D."/>
            <person name="Aranda M."/>
        </authorList>
    </citation>
    <scope>NUCLEOTIDE SEQUENCE [LARGE SCALE GENOMIC DNA]</scope>
</reference>
<comment type="caution">
    <text evidence="5">The sequence shown here is derived from an EMBL/GenBank/DDBJ whole genome shotgun (WGS) entry which is preliminary data.</text>
</comment>
<keyword evidence="2" id="KW-1133">Transmembrane helix</keyword>
<keyword evidence="3" id="KW-0732">Signal</keyword>
<dbReference type="EMBL" id="LSMT01000481">
    <property type="protein sequence ID" value="PFX17330.1"/>
    <property type="molecule type" value="Genomic_DNA"/>
</dbReference>
<keyword evidence="2" id="KW-0472">Membrane</keyword>
<feature type="region of interest" description="Disordered" evidence="1">
    <location>
        <begin position="264"/>
        <end position="288"/>
    </location>
</feature>
<feature type="compositionally biased region" description="Polar residues" evidence="1">
    <location>
        <begin position="277"/>
        <end position="288"/>
    </location>
</feature>
<dbReference type="AlphaFoldDB" id="A0A2B4RLF8"/>
<sequence length="764" mass="83582">MKRKCFLFPVLLAFSGLISLIESFINESIVVNYVVERGSYDSDLFFVNTKKGTDCTNGGQLYKWCPTLGAHSDGDPCSCRCQASPRSFVPSLRKCVKGGQLPTNFGGCPNHTYLNLVGGNNNPVLYFAVDLQVKKEKETSVSSKQYKCCLSGYYFDYSGFQARWESVTDGIFNLTIRKQKFFIQWEDKHKNLSGRIIKLNLTCISMTKQKEPRKEFCYLFKVVGTVTYYAPNSTSLVSVFPTTVIRSSPTPICSFSLLSQSSQTSPLSPIPRPTASPSPSHSLGATTRSPITETDKFSAFVSTHMETRSLQTRPALRSSGPILPSTSKAELESFSPVNSEETYYQVTNTGIPTLSSSSSSSSLSSSLSLSSSSLSSSSSVSTGEPNYSEPSELPTTELSLPTRDGPGDKEARASGKDKGVAVGAGVGGAVAFGIIVVGVIIILCRRKKSRENTETKAKLDLGVKNPVYGKPQDDIEIERPKEKAKTLSEQESQPTYMELVDKKGHENCGAVYSSLEENYDNSSVYQTLNKKTPTAPPVYQSLQNNQPSTKEPIPKQKLSNVKKPEKPSVQPDPVYSVLEESDTKQEDLSEALYNVLEGPDPGHDTLGYIQDPVYNVLDGPDAGQTYEAPDVGVHQDPLYNVLEVPESKQEHQEPLYNVLESADTEIAHSRQEAPHDGAVSEPLYNVLDGADSGGANVSGAEYASPNRPLSRRDNPDYEQTLEFGVPNAVVHSPGSQRESFYEPLEGSDRQDVYEPLQKRGNNCT</sequence>
<feature type="compositionally biased region" description="Polar residues" evidence="1">
    <location>
        <begin position="380"/>
        <end position="399"/>
    </location>
</feature>
<evidence type="ECO:0000256" key="3">
    <source>
        <dbReference type="SAM" id="SignalP"/>
    </source>
</evidence>
<accession>A0A2B4RLF8</accession>
<feature type="signal peptide" evidence="3">
    <location>
        <begin position="1"/>
        <end position="23"/>
    </location>
</feature>
<keyword evidence="2" id="KW-0812">Transmembrane</keyword>
<dbReference type="OrthoDB" id="5987088at2759"/>
<feature type="region of interest" description="Disordered" evidence="1">
    <location>
        <begin position="528"/>
        <end position="573"/>
    </location>
</feature>
<organism evidence="5 6">
    <name type="scientific">Stylophora pistillata</name>
    <name type="common">Smooth cauliflower coral</name>
    <dbReference type="NCBI Taxonomy" id="50429"/>
    <lineage>
        <taxon>Eukaryota</taxon>
        <taxon>Metazoa</taxon>
        <taxon>Cnidaria</taxon>
        <taxon>Anthozoa</taxon>
        <taxon>Hexacorallia</taxon>
        <taxon>Scleractinia</taxon>
        <taxon>Astrocoeniina</taxon>
        <taxon>Pocilloporidae</taxon>
        <taxon>Stylophora</taxon>
    </lineage>
</organism>
<evidence type="ECO:0000256" key="1">
    <source>
        <dbReference type="SAM" id="MobiDB-lite"/>
    </source>
</evidence>